<proteinExistence type="predicted"/>
<dbReference type="AlphaFoldDB" id="A0A1C3VRH2"/>
<dbReference type="EMBL" id="FMAF01000006">
    <property type="protein sequence ID" value="SCB30298.1"/>
    <property type="molecule type" value="Genomic_DNA"/>
</dbReference>
<reference evidence="1 2" key="1">
    <citation type="submission" date="2016-08" db="EMBL/GenBank/DDBJ databases">
        <authorList>
            <person name="Seilhamer J.J."/>
        </authorList>
    </citation>
    <scope>NUCLEOTIDE SEQUENCE [LARGE SCALE GENOMIC DNA]</scope>
    <source>
        <strain evidence="1 2">P1-7</strain>
    </source>
</reference>
<evidence type="ECO:0000313" key="2">
    <source>
        <dbReference type="Proteomes" id="UP000199205"/>
    </source>
</evidence>
<dbReference type="Proteomes" id="UP000199205">
    <property type="component" value="Unassembled WGS sequence"/>
</dbReference>
<name>A0A1C3VRH2_9HYPH</name>
<protein>
    <submittedName>
        <fullName evidence="1">Uncharacterized protein</fullName>
    </submittedName>
</protein>
<accession>A0A1C3VRH2</accession>
<organism evidence="1 2">
    <name type="scientific">Rhizobium lusitanum</name>
    <dbReference type="NCBI Taxonomy" id="293958"/>
    <lineage>
        <taxon>Bacteria</taxon>
        <taxon>Pseudomonadati</taxon>
        <taxon>Pseudomonadota</taxon>
        <taxon>Alphaproteobacteria</taxon>
        <taxon>Hyphomicrobiales</taxon>
        <taxon>Rhizobiaceae</taxon>
        <taxon>Rhizobium/Agrobacterium group</taxon>
        <taxon>Rhizobium</taxon>
    </lineage>
</organism>
<gene>
    <name evidence="1" type="ORF">GA0061101_10688</name>
</gene>
<sequence>MTGVISANGLSGPGGISFVPGATIPANGAVVTDGQSKALTGPDGTVQFGTVTLGVSGGSLQSAKLPTGSTVITNQAGAVSVQDADGTSVSCTATIVGATGQLSYVGVPGTAALVTNGMSVKVANNGGGGALNGNAAIAGGFINWIALAAQTDTLISNGFTTSLGTVSVSASTDFATVNVSSGGLQSVGVSLAPTKAVVTNSQQLTVPVTGTYTSKATLTVSGGAVTAIVLS</sequence>
<dbReference type="RefSeq" id="WP_092573965.1">
    <property type="nucleotide sequence ID" value="NZ_FMAF01000006.1"/>
</dbReference>
<evidence type="ECO:0000313" key="1">
    <source>
        <dbReference type="EMBL" id="SCB30298.1"/>
    </source>
</evidence>